<evidence type="ECO:0000313" key="1">
    <source>
        <dbReference type="EMBL" id="KZL20509.1"/>
    </source>
</evidence>
<comment type="caution">
    <text evidence="1">The sequence shown here is derived from an EMBL/GenBank/DDBJ whole genome shotgun (WGS) entry which is preliminary data.</text>
</comment>
<proteinExistence type="predicted"/>
<dbReference type="EMBL" id="LMCB01000008">
    <property type="protein sequence ID" value="KZL20509.1"/>
    <property type="molecule type" value="Genomic_DNA"/>
</dbReference>
<dbReference type="Proteomes" id="UP000076577">
    <property type="component" value="Unassembled WGS sequence"/>
</dbReference>
<reference evidence="1 2" key="1">
    <citation type="journal article" date="2016" name="Front. Microbiol.">
        <title>Comparative Genomic Analysis Reveals a Diverse Repertoire of Genes Involved in Prokaryote-Eukaryote Interactions within the Pseudovibrio Genus.</title>
        <authorList>
            <person name="Romano S."/>
            <person name="Fernandez-Guerra A."/>
            <person name="Reen F.J."/>
            <person name="Glockner F.O."/>
            <person name="Crowley S.P."/>
            <person name="O'Sullivan O."/>
            <person name="Cotter P.D."/>
            <person name="Adams C."/>
            <person name="Dobson A.D."/>
            <person name="O'Gara F."/>
        </authorList>
    </citation>
    <scope>NUCLEOTIDE SEQUENCE [LARGE SCALE GENOMIC DNA]</scope>
    <source>
        <strain evidence="1 2">Ad2</strain>
    </source>
</reference>
<organism evidence="1 2">
    <name type="scientific">Pseudovibrio axinellae</name>
    <dbReference type="NCBI Taxonomy" id="989403"/>
    <lineage>
        <taxon>Bacteria</taxon>
        <taxon>Pseudomonadati</taxon>
        <taxon>Pseudomonadota</taxon>
        <taxon>Alphaproteobacteria</taxon>
        <taxon>Hyphomicrobiales</taxon>
        <taxon>Stappiaceae</taxon>
        <taxon>Pseudovibrio</taxon>
    </lineage>
</organism>
<sequence length="41" mass="4517">MLVNILTEKAVSSMPHISAFKNTKNSASLENRLFTAPQLTL</sequence>
<keyword evidence="2" id="KW-1185">Reference proteome</keyword>
<dbReference type="AlphaFoldDB" id="A0A166A143"/>
<gene>
    <name evidence="1" type="ORF">PsAD2_01441</name>
</gene>
<evidence type="ECO:0000313" key="2">
    <source>
        <dbReference type="Proteomes" id="UP000076577"/>
    </source>
</evidence>
<accession>A0A166A143</accession>
<protein>
    <submittedName>
        <fullName evidence="1">Uncharacterized protein</fullName>
    </submittedName>
</protein>
<name>A0A166A143_9HYPH</name>
<dbReference type="PATRIC" id="fig|989403.3.peg.1534"/>